<evidence type="ECO:0000256" key="8">
    <source>
        <dbReference type="ARBA" id="ARBA00022989"/>
    </source>
</evidence>
<keyword evidence="7 14" id="KW-0418">Kinase</keyword>
<dbReference type="eggNOG" id="COG0642">
    <property type="taxonomic scope" value="Bacteria"/>
</dbReference>
<dbReference type="GO" id="GO:0005886">
    <property type="term" value="C:plasma membrane"/>
    <property type="evidence" value="ECO:0007669"/>
    <property type="project" value="UniProtKB-SubCell"/>
</dbReference>
<reference evidence="14 15" key="2">
    <citation type="journal article" date="2006" name="Environ. Microbiol.">
        <title>Sequence analysis of three plasmids harboured in Rhodococcus erythropolis strain PR4.</title>
        <authorList>
            <person name="Sekine M."/>
            <person name="Tanikawa S."/>
            <person name="Omata S."/>
            <person name="Saito M."/>
            <person name="Fujisawa T."/>
            <person name="Tsukatani N."/>
            <person name="Tajima T."/>
            <person name="Sekigawa T."/>
            <person name="Kosugi H."/>
            <person name="Matsuo Y."/>
            <person name="Nishiko R."/>
            <person name="Imamura K."/>
            <person name="Ito M."/>
            <person name="Narita H."/>
            <person name="Tago S."/>
            <person name="Fujita N."/>
            <person name="Harayama S."/>
        </authorList>
    </citation>
    <scope>NUCLEOTIDE SEQUENCE [LARGE SCALE GENOMIC DNA]</scope>
    <source>
        <strain evidence="15">PR4 / NBRC 100887</strain>
    </source>
</reference>
<dbReference type="SUPFAM" id="SSF55874">
    <property type="entry name" value="ATPase domain of HSP90 chaperone/DNA topoisomerase II/histidine kinase"/>
    <property type="match status" value="1"/>
</dbReference>
<dbReference type="SUPFAM" id="SSF47384">
    <property type="entry name" value="Homodimeric domain of signal transducing histidine kinase"/>
    <property type="match status" value="1"/>
</dbReference>
<dbReference type="EMBL" id="AP008957">
    <property type="protein sequence ID" value="BAH31727.1"/>
    <property type="molecule type" value="Genomic_DNA"/>
</dbReference>
<reference evidence="15" key="1">
    <citation type="submission" date="2005-03" db="EMBL/GenBank/DDBJ databases">
        <title>Comparison of the complete genome sequences of Rhodococcus erythropolis PR4 and Rhodococcus opacus B4.</title>
        <authorList>
            <person name="Takarada H."/>
            <person name="Sekine M."/>
            <person name="Hosoyama A."/>
            <person name="Yamada R."/>
            <person name="Fujisawa T."/>
            <person name="Omata S."/>
            <person name="Shimizu A."/>
            <person name="Tsukatani N."/>
            <person name="Tanikawa S."/>
            <person name="Fujita N."/>
            <person name="Harayama S."/>
        </authorList>
    </citation>
    <scope>NUCLEOTIDE SEQUENCE [LARGE SCALE GENOMIC DNA]</scope>
    <source>
        <strain evidence="15">PR4 / NBRC 100887</strain>
    </source>
</reference>
<dbReference type="EC" id="2.7.13.3" evidence="3"/>
<dbReference type="SMART" id="SM00388">
    <property type="entry name" value="HisKA"/>
    <property type="match status" value="1"/>
</dbReference>
<keyword evidence="5 14" id="KW-0808">Transferase</keyword>
<dbReference type="SMART" id="SM00387">
    <property type="entry name" value="HATPase_c"/>
    <property type="match status" value="1"/>
</dbReference>
<dbReference type="SUPFAM" id="SSF158472">
    <property type="entry name" value="HAMP domain-like"/>
    <property type="match status" value="1"/>
</dbReference>
<evidence type="ECO:0000256" key="10">
    <source>
        <dbReference type="ARBA" id="ARBA00023136"/>
    </source>
</evidence>
<dbReference type="InterPro" id="IPR036097">
    <property type="entry name" value="HisK_dim/P_sf"/>
</dbReference>
<feature type="domain" description="HAMP" evidence="13">
    <location>
        <begin position="206"/>
        <end position="259"/>
    </location>
</feature>
<dbReference type="InterPro" id="IPR050428">
    <property type="entry name" value="TCS_sensor_his_kinase"/>
</dbReference>
<dbReference type="KEGG" id="rer:RER_10190"/>
<keyword evidence="8 11" id="KW-1133">Transmembrane helix</keyword>
<dbReference type="SMART" id="SM00304">
    <property type="entry name" value="HAMP"/>
    <property type="match status" value="1"/>
</dbReference>
<evidence type="ECO:0000259" key="13">
    <source>
        <dbReference type="PROSITE" id="PS50885"/>
    </source>
</evidence>
<evidence type="ECO:0000256" key="9">
    <source>
        <dbReference type="ARBA" id="ARBA00023012"/>
    </source>
</evidence>
<dbReference type="PANTHER" id="PTHR45436">
    <property type="entry name" value="SENSOR HISTIDINE KINASE YKOH"/>
    <property type="match status" value="1"/>
</dbReference>
<dbReference type="CDD" id="cd00082">
    <property type="entry name" value="HisKA"/>
    <property type="match status" value="1"/>
</dbReference>
<accession>C0ZRH7</accession>
<evidence type="ECO:0000256" key="1">
    <source>
        <dbReference type="ARBA" id="ARBA00000085"/>
    </source>
</evidence>
<dbReference type="InterPro" id="IPR004358">
    <property type="entry name" value="Sig_transdc_His_kin-like_C"/>
</dbReference>
<dbReference type="HOGENOM" id="CLU_000445_89_6_11"/>
<dbReference type="InterPro" id="IPR005467">
    <property type="entry name" value="His_kinase_dom"/>
</dbReference>
<dbReference type="Proteomes" id="UP000002204">
    <property type="component" value="Chromosome"/>
</dbReference>
<dbReference type="PRINTS" id="PR00344">
    <property type="entry name" value="BCTRLSENSOR"/>
</dbReference>
<dbReference type="InterPro" id="IPR036890">
    <property type="entry name" value="HATPase_C_sf"/>
</dbReference>
<evidence type="ECO:0000256" key="7">
    <source>
        <dbReference type="ARBA" id="ARBA00022777"/>
    </source>
</evidence>
<evidence type="ECO:0000256" key="5">
    <source>
        <dbReference type="ARBA" id="ARBA00022679"/>
    </source>
</evidence>
<dbReference type="PROSITE" id="PS50885">
    <property type="entry name" value="HAMP"/>
    <property type="match status" value="1"/>
</dbReference>
<feature type="transmembrane region" description="Helical" evidence="11">
    <location>
        <begin position="39"/>
        <end position="61"/>
    </location>
</feature>
<keyword evidence="9" id="KW-0902">Two-component regulatory system</keyword>
<dbReference type="InterPro" id="IPR003660">
    <property type="entry name" value="HAMP_dom"/>
</dbReference>
<evidence type="ECO:0000256" key="4">
    <source>
        <dbReference type="ARBA" id="ARBA00022553"/>
    </source>
</evidence>
<evidence type="ECO:0000256" key="2">
    <source>
        <dbReference type="ARBA" id="ARBA00004236"/>
    </source>
</evidence>
<evidence type="ECO:0000256" key="11">
    <source>
        <dbReference type="SAM" id="Phobius"/>
    </source>
</evidence>
<dbReference type="Gene3D" id="3.30.565.10">
    <property type="entry name" value="Histidine kinase-like ATPase, C-terminal domain"/>
    <property type="match status" value="1"/>
</dbReference>
<dbReference type="Pfam" id="PF00672">
    <property type="entry name" value="HAMP"/>
    <property type="match status" value="1"/>
</dbReference>
<dbReference type="InterPro" id="IPR003594">
    <property type="entry name" value="HATPase_dom"/>
</dbReference>
<gene>
    <name evidence="14" type="ordered locus">RER_10190</name>
</gene>
<dbReference type="Gene3D" id="1.10.287.130">
    <property type="match status" value="1"/>
</dbReference>
<comment type="catalytic activity">
    <reaction evidence="1">
        <text>ATP + protein L-histidine = ADP + protein N-phospho-L-histidine.</text>
        <dbReference type="EC" id="2.7.13.3"/>
    </reaction>
</comment>
<keyword evidence="10 11" id="KW-0472">Membrane</keyword>
<evidence type="ECO:0000313" key="14">
    <source>
        <dbReference type="EMBL" id="BAH31727.1"/>
    </source>
</evidence>
<feature type="domain" description="Histidine kinase" evidence="12">
    <location>
        <begin position="267"/>
        <end position="483"/>
    </location>
</feature>
<dbReference type="GO" id="GO:0000155">
    <property type="term" value="F:phosphorelay sensor kinase activity"/>
    <property type="evidence" value="ECO:0007669"/>
    <property type="project" value="InterPro"/>
</dbReference>
<evidence type="ECO:0000256" key="3">
    <source>
        <dbReference type="ARBA" id="ARBA00012438"/>
    </source>
</evidence>
<name>C0ZRH7_RHOE4</name>
<organism evidence="14 15">
    <name type="scientific">Rhodococcus erythropolis (strain PR4 / NBRC 100887)</name>
    <dbReference type="NCBI Taxonomy" id="234621"/>
    <lineage>
        <taxon>Bacteria</taxon>
        <taxon>Bacillati</taxon>
        <taxon>Actinomycetota</taxon>
        <taxon>Actinomycetes</taxon>
        <taxon>Mycobacteriales</taxon>
        <taxon>Nocardiaceae</taxon>
        <taxon>Rhodococcus</taxon>
        <taxon>Rhodococcus erythropolis group</taxon>
    </lineage>
</organism>
<dbReference type="Pfam" id="PF02518">
    <property type="entry name" value="HATPase_c"/>
    <property type="match status" value="1"/>
</dbReference>
<dbReference type="PANTHER" id="PTHR45436:SF5">
    <property type="entry name" value="SENSOR HISTIDINE KINASE TRCS"/>
    <property type="match status" value="1"/>
</dbReference>
<evidence type="ECO:0000256" key="6">
    <source>
        <dbReference type="ARBA" id="ARBA00022692"/>
    </source>
</evidence>
<keyword evidence="6 11" id="KW-0812">Transmembrane</keyword>
<dbReference type="CDD" id="cd00075">
    <property type="entry name" value="HATPase"/>
    <property type="match status" value="1"/>
</dbReference>
<keyword evidence="4" id="KW-0597">Phosphoprotein</keyword>
<dbReference type="Pfam" id="PF00512">
    <property type="entry name" value="HisKA"/>
    <property type="match status" value="1"/>
</dbReference>
<evidence type="ECO:0000313" key="15">
    <source>
        <dbReference type="Proteomes" id="UP000002204"/>
    </source>
</evidence>
<evidence type="ECO:0000259" key="12">
    <source>
        <dbReference type="PROSITE" id="PS50109"/>
    </source>
</evidence>
<comment type="subcellular location">
    <subcellularLocation>
        <location evidence="2">Cell membrane</location>
    </subcellularLocation>
</comment>
<dbReference type="PROSITE" id="PS50109">
    <property type="entry name" value="HIS_KIN"/>
    <property type="match status" value="1"/>
</dbReference>
<dbReference type="Gene3D" id="6.10.340.10">
    <property type="match status" value="1"/>
</dbReference>
<proteinExistence type="predicted"/>
<protein>
    <recommendedName>
        <fullName evidence="3">histidine kinase</fullName>
        <ecNumber evidence="3">2.7.13.3</ecNumber>
    </recommendedName>
</protein>
<dbReference type="InterPro" id="IPR003661">
    <property type="entry name" value="HisK_dim/P_dom"/>
</dbReference>
<dbReference type="AlphaFoldDB" id="C0ZRH7"/>
<feature type="transmembrane region" description="Helical" evidence="11">
    <location>
        <begin position="182"/>
        <end position="205"/>
    </location>
</feature>
<dbReference type="CDD" id="cd06225">
    <property type="entry name" value="HAMP"/>
    <property type="match status" value="1"/>
</dbReference>
<sequence>MHSLCIYAQPRRYRLDAMNVIGESILHPSRWSVRARTTVASTLVIAFCLVIAGLALVFVLANSLHLSALNSSEARATQLVQQLTGKSPADLDPSLLSTDSQIGIVQIVDADHRIVAQSPGTDSDLLSERILGPDESDTYGRVKKSDNEDYWLIGQGAQTPAGPVTVFVGADREPVETVVTTVAVLLAIAGPLVLGLAAFATYRLVGSALAPVERIRARVASISSGRQGERVPVPSGNDEIARLATTMNDMLARLDEGALAQQRFVSDASHELRSPLSTITTALELAHRRPDLLDDALIEDALLPEARRMRQLIEDLLILARSDESELESIGTVVDVDLDDILFAEQKRIDGISEIAVTATVAPVRVSGDPRALARMVRNLVDNAVRHSETLVHLECSEAGHEAHIVIEDDGPGIPAAERERIFGRFVRLDQPRSRQGGGSGLGLAIASEIVAAHHGTISVRERVGCGITGGGSRFEVTIPLPTD</sequence>